<dbReference type="AlphaFoldDB" id="C5DF31"/>
<dbReference type="GeneID" id="8295464"/>
<protein>
    <submittedName>
        <fullName evidence="1">KLTH0D11814p</fullName>
    </submittedName>
</protein>
<reference evidence="1 2" key="1">
    <citation type="journal article" date="2009" name="Genome Res.">
        <title>Comparative genomics of protoploid Saccharomycetaceae.</title>
        <authorList>
            <consortium name="The Genolevures Consortium"/>
            <person name="Souciet J.-L."/>
            <person name="Dujon B."/>
            <person name="Gaillardin C."/>
            <person name="Johnston M."/>
            <person name="Baret P.V."/>
            <person name="Cliften P."/>
            <person name="Sherman D.J."/>
            <person name="Weissenbach J."/>
            <person name="Westhof E."/>
            <person name="Wincker P."/>
            <person name="Jubin C."/>
            <person name="Poulain J."/>
            <person name="Barbe V."/>
            <person name="Segurens B."/>
            <person name="Artiguenave F."/>
            <person name="Anthouard V."/>
            <person name="Vacherie B."/>
            <person name="Val M.-E."/>
            <person name="Fulton R.S."/>
            <person name="Minx P."/>
            <person name="Wilson R."/>
            <person name="Durrens P."/>
            <person name="Jean G."/>
            <person name="Marck C."/>
            <person name="Martin T."/>
            <person name="Nikolski M."/>
            <person name="Rolland T."/>
            <person name="Seret M.-L."/>
            <person name="Casaregola S."/>
            <person name="Despons L."/>
            <person name="Fairhead C."/>
            <person name="Fischer G."/>
            <person name="Lafontaine I."/>
            <person name="Leh V."/>
            <person name="Lemaire M."/>
            <person name="de Montigny J."/>
            <person name="Neuveglise C."/>
            <person name="Thierry A."/>
            <person name="Blanc-Lenfle I."/>
            <person name="Bleykasten C."/>
            <person name="Diffels J."/>
            <person name="Fritsch E."/>
            <person name="Frangeul L."/>
            <person name="Goeffon A."/>
            <person name="Jauniaux N."/>
            <person name="Kachouri-Lafond R."/>
            <person name="Payen C."/>
            <person name="Potier S."/>
            <person name="Pribylova L."/>
            <person name="Ozanne C."/>
            <person name="Richard G.-F."/>
            <person name="Sacerdot C."/>
            <person name="Straub M.-L."/>
            <person name="Talla E."/>
        </authorList>
    </citation>
    <scope>NUCLEOTIDE SEQUENCE [LARGE SCALE GENOMIC DNA]</scope>
    <source>
        <strain evidence="2">ATCC 56472 / CBS 6340 / NRRL Y-8284</strain>
    </source>
</reference>
<dbReference type="FunCoup" id="C5DF31">
    <property type="interactions" value="31"/>
</dbReference>
<dbReference type="OrthoDB" id="4058291at2759"/>
<organism evidence="1 2">
    <name type="scientific">Lachancea thermotolerans (strain ATCC 56472 / CBS 6340 / NRRL Y-8284)</name>
    <name type="common">Yeast</name>
    <name type="synonym">Kluyveromyces thermotolerans</name>
    <dbReference type="NCBI Taxonomy" id="559295"/>
    <lineage>
        <taxon>Eukaryota</taxon>
        <taxon>Fungi</taxon>
        <taxon>Dikarya</taxon>
        <taxon>Ascomycota</taxon>
        <taxon>Saccharomycotina</taxon>
        <taxon>Saccharomycetes</taxon>
        <taxon>Saccharomycetales</taxon>
        <taxon>Saccharomycetaceae</taxon>
        <taxon>Lachancea</taxon>
    </lineage>
</organism>
<evidence type="ECO:0000313" key="2">
    <source>
        <dbReference type="Proteomes" id="UP000002036"/>
    </source>
</evidence>
<keyword evidence="2" id="KW-1185">Reference proteome</keyword>
<dbReference type="KEGG" id="lth:KLTH0D11814g"/>
<evidence type="ECO:0000313" key="1">
    <source>
        <dbReference type="EMBL" id="CAR22786.1"/>
    </source>
</evidence>
<accession>C5DF31</accession>
<dbReference type="InParanoid" id="C5DF31"/>
<name>C5DF31_LACTC</name>
<sequence length="336" mass="38845">MRAPPAPRKSRARFVRRKAGQVYQVISLRRLKKKYNLHRLHKIHRNNIRNGNPRGVPPYRCDALSFSNELLHVTSNSVSPAAKHKPLLIASFPNGCSRSPRVKILQKNMLSRFWMSKRRFKLRRFNPGLEKAFIDEEDALSNDCFRSCRLIKKQTSKFADVKFDFEKKNVFKTVCMSTDHLEDRTPRFLEFNAGQSIRLEEFPSLNLARGEIRNFERPGPFALECEASVLQQLRQKAKHRLEWLRWNVSELAPRLSTLAAPDVFIVSGIVRPYDASSDLLDADLRTMQTKISALVEASRHAGSAFNSYNQMLRKLETISPRASKTIRRATTRQLVR</sequence>
<proteinExistence type="predicted"/>
<dbReference type="HOGENOM" id="CLU_831758_0_0_1"/>
<dbReference type="EMBL" id="CU928168">
    <property type="protein sequence ID" value="CAR22786.1"/>
    <property type="molecule type" value="Genomic_DNA"/>
</dbReference>
<gene>
    <name evidence="1" type="ordered locus">KLTH0D11814g</name>
</gene>
<dbReference type="OMA" id="KLKRRWH"/>
<dbReference type="RefSeq" id="XP_002553224.1">
    <property type="nucleotide sequence ID" value="XM_002553178.1"/>
</dbReference>
<dbReference type="eggNOG" id="ENOG502S21W">
    <property type="taxonomic scope" value="Eukaryota"/>
</dbReference>
<dbReference type="Proteomes" id="UP000002036">
    <property type="component" value="Chromosome D"/>
</dbReference>